<sequence>MSSCQSTGGMTSTPTLAPVRSEDPAWAHARAVPGARNNTECLYCNKIIRGGGITRLKHHLAGIPGDVEACKNVSEDVKWQMKELLNEMKKSKEKRRRIRSEIGGDIDLTSDDIDDRNSMEGQSQLSKGKGKSKESGTGESVGGLSRFFAPRTTPGAQPSIKSSMCSNEMIVKAKMAVARWWYDANLPFNAAQSKFYQPAIDAMTAIGPGFKGPSLYELRGNLLKMAVNESVDTSGLRKDAETLFNIFDEVVQEIGAENLVQFITDNDASYKAAGKKLQQKYGSFYWSPCAAHCIDLMLENFSDPRYFPLIDDTIKKAKKITKFIYNHGWVLALMRKYFTKGHDLCRPAVTRFATNFLSIQCLLLFKKELRQMFTCDKWIASNHSKSSIGKEIAEIILEDKEFWVQCQFIVKVSEPLVRVLRLVDGDEKPAMGYLYDAMERAKENIKARCNNKVILFSPFTRIIDSR</sequence>
<dbReference type="SUPFAM" id="SSF53098">
    <property type="entry name" value="Ribonuclease H-like"/>
    <property type="match status" value="1"/>
</dbReference>
<dbReference type="PANTHER" id="PTHR32166:SF122">
    <property type="entry name" value="OS09G0499600 PROTEIN"/>
    <property type="match status" value="1"/>
</dbReference>
<evidence type="ECO:0000256" key="4">
    <source>
        <dbReference type="PROSITE-ProRule" id="PRU00027"/>
    </source>
</evidence>
<keyword evidence="5" id="KW-0175">Coiled coil</keyword>
<evidence type="ECO:0000256" key="6">
    <source>
        <dbReference type="SAM" id="MobiDB-lite"/>
    </source>
</evidence>
<dbReference type="PANTHER" id="PTHR32166">
    <property type="entry name" value="OSJNBA0013A04.12 PROTEIN"/>
    <property type="match status" value="1"/>
</dbReference>
<dbReference type="Pfam" id="PF04937">
    <property type="entry name" value="DUF659"/>
    <property type="match status" value="1"/>
</dbReference>
<proteinExistence type="predicted"/>
<evidence type="ECO:0000313" key="9">
    <source>
        <dbReference type="RefSeq" id="XP_035544551.1"/>
    </source>
</evidence>
<dbReference type="Pfam" id="PF02892">
    <property type="entry name" value="zf-BED"/>
    <property type="match status" value="1"/>
</dbReference>
<organism evidence="8 9">
    <name type="scientific">Juglans regia</name>
    <name type="common">English walnut</name>
    <dbReference type="NCBI Taxonomy" id="51240"/>
    <lineage>
        <taxon>Eukaryota</taxon>
        <taxon>Viridiplantae</taxon>
        <taxon>Streptophyta</taxon>
        <taxon>Embryophyta</taxon>
        <taxon>Tracheophyta</taxon>
        <taxon>Spermatophyta</taxon>
        <taxon>Magnoliopsida</taxon>
        <taxon>eudicotyledons</taxon>
        <taxon>Gunneridae</taxon>
        <taxon>Pentapetalae</taxon>
        <taxon>rosids</taxon>
        <taxon>fabids</taxon>
        <taxon>Fagales</taxon>
        <taxon>Juglandaceae</taxon>
        <taxon>Juglans</taxon>
    </lineage>
</organism>
<dbReference type="InterPro" id="IPR003656">
    <property type="entry name" value="Znf_BED"/>
</dbReference>
<protein>
    <submittedName>
        <fullName evidence="9">Uncharacterized protein LOC118347962</fullName>
    </submittedName>
</protein>
<feature type="domain" description="BED-type" evidence="7">
    <location>
        <begin position="20"/>
        <end position="77"/>
    </location>
</feature>
<evidence type="ECO:0000259" key="7">
    <source>
        <dbReference type="PROSITE" id="PS50808"/>
    </source>
</evidence>
<dbReference type="InParanoid" id="A0A6P9EB54"/>
<accession>A0A6P9EB54</accession>
<dbReference type="KEGG" id="jre:118347962"/>
<name>A0A6P9EB54_JUGRE</name>
<dbReference type="GO" id="GO:0008270">
    <property type="term" value="F:zinc ion binding"/>
    <property type="evidence" value="ECO:0007669"/>
    <property type="project" value="UniProtKB-KW"/>
</dbReference>
<keyword evidence="8" id="KW-1185">Reference proteome</keyword>
<keyword evidence="1" id="KW-0479">Metal-binding</keyword>
<dbReference type="GeneID" id="118347962"/>
<evidence type="ECO:0000256" key="3">
    <source>
        <dbReference type="ARBA" id="ARBA00022833"/>
    </source>
</evidence>
<dbReference type="InterPro" id="IPR012337">
    <property type="entry name" value="RNaseH-like_sf"/>
</dbReference>
<reference evidence="9" key="1">
    <citation type="submission" date="2025-08" db="UniProtKB">
        <authorList>
            <consortium name="RefSeq"/>
        </authorList>
    </citation>
    <scope>IDENTIFICATION</scope>
    <source>
        <tissue evidence="9">Leaves</tissue>
    </source>
</reference>
<evidence type="ECO:0000256" key="2">
    <source>
        <dbReference type="ARBA" id="ARBA00022771"/>
    </source>
</evidence>
<feature type="coiled-coil region" evidence="5">
    <location>
        <begin position="74"/>
        <end position="101"/>
    </location>
</feature>
<dbReference type="OrthoDB" id="2442898at2759"/>
<feature type="region of interest" description="Disordered" evidence="6">
    <location>
        <begin position="105"/>
        <end position="160"/>
    </location>
</feature>
<dbReference type="Proteomes" id="UP000235220">
    <property type="component" value="Chromosome 3"/>
</dbReference>
<evidence type="ECO:0000313" key="8">
    <source>
        <dbReference type="Proteomes" id="UP000235220"/>
    </source>
</evidence>
<dbReference type="InterPro" id="IPR007021">
    <property type="entry name" value="DUF659"/>
</dbReference>
<evidence type="ECO:0000256" key="1">
    <source>
        <dbReference type="ARBA" id="ARBA00022723"/>
    </source>
</evidence>
<keyword evidence="3" id="KW-0862">Zinc</keyword>
<keyword evidence="2 4" id="KW-0863">Zinc-finger</keyword>
<dbReference type="PROSITE" id="PS50808">
    <property type="entry name" value="ZF_BED"/>
    <property type="match status" value="1"/>
</dbReference>
<evidence type="ECO:0000256" key="5">
    <source>
        <dbReference type="SAM" id="Coils"/>
    </source>
</evidence>
<dbReference type="RefSeq" id="XP_035544551.1">
    <property type="nucleotide sequence ID" value="XM_035688658.1"/>
</dbReference>
<dbReference type="GO" id="GO:0003677">
    <property type="term" value="F:DNA binding"/>
    <property type="evidence" value="ECO:0007669"/>
    <property type="project" value="InterPro"/>
</dbReference>
<gene>
    <name evidence="9" type="primary">LOC118347962</name>
</gene>
<dbReference type="AlphaFoldDB" id="A0A6P9EB54"/>